<evidence type="ECO:0000313" key="7">
    <source>
        <dbReference type="Proteomes" id="UP000030129"/>
    </source>
</evidence>
<keyword evidence="4 5" id="KW-0472">Membrane</keyword>
<dbReference type="Pfam" id="PF07681">
    <property type="entry name" value="DoxX"/>
    <property type="match status" value="1"/>
</dbReference>
<name>A0A0A2LLV2_9FLAO</name>
<evidence type="ECO:0000256" key="1">
    <source>
        <dbReference type="ARBA" id="ARBA00004141"/>
    </source>
</evidence>
<protein>
    <submittedName>
        <fullName evidence="6">DoxX protein</fullName>
    </submittedName>
</protein>
<dbReference type="Proteomes" id="UP000030129">
    <property type="component" value="Unassembled WGS sequence"/>
</dbReference>
<evidence type="ECO:0000256" key="3">
    <source>
        <dbReference type="ARBA" id="ARBA00022989"/>
    </source>
</evidence>
<sequence length="124" mass="13951">MNSQFTKIVRILLGVILIVFGLNKFHPFIPLPQPPEAAANFLNSMADTGYILTVVAIFEVFIGFMLLIKKWVPFVILLLAPISLNILLFHLFLDIPAIATAIVVVALNVMLIYKYRQNYSALFT</sequence>
<dbReference type="RefSeq" id="WP_035133388.1">
    <property type="nucleotide sequence ID" value="NZ_JRLV01000008.1"/>
</dbReference>
<dbReference type="eggNOG" id="ENOG50332NY">
    <property type="taxonomic scope" value="Bacteria"/>
</dbReference>
<evidence type="ECO:0000256" key="5">
    <source>
        <dbReference type="SAM" id="Phobius"/>
    </source>
</evidence>
<dbReference type="GO" id="GO:0016020">
    <property type="term" value="C:membrane"/>
    <property type="evidence" value="ECO:0007669"/>
    <property type="project" value="UniProtKB-SubCell"/>
</dbReference>
<evidence type="ECO:0000313" key="6">
    <source>
        <dbReference type="EMBL" id="KGO81242.1"/>
    </source>
</evidence>
<dbReference type="InterPro" id="IPR032808">
    <property type="entry name" value="DoxX"/>
</dbReference>
<evidence type="ECO:0000256" key="2">
    <source>
        <dbReference type="ARBA" id="ARBA00022692"/>
    </source>
</evidence>
<keyword evidence="7" id="KW-1185">Reference proteome</keyword>
<feature type="transmembrane region" description="Helical" evidence="5">
    <location>
        <begin position="98"/>
        <end position="115"/>
    </location>
</feature>
<dbReference type="EMBL" id="JRLV01000008">
    <property type="protein sequence ID" value="KGO81242.1"/>
    <property type="molecule type" value="Genomic_DNA"/>
</dbReference>
<keyword evidence="2 5" id="KW-0812">Transmembrane</keyword>
<keyword evidence="3 5" id="KW-1133">Transmembrane helix</keyword>
<comment type="caution">
    <text evidence="6">The sequence shown here is derived from an EMBL/GenBank/DDBJ whole genome shotgun (WGS) entry which is preliminary data.</text>
</comment>
<reference evidence="6 7" key="1">
    <citation type="submission" date="2013-09" db="EMBL/GenBank/DDBJ databases">
        <authorList>
            <person name="Zeng Z."/>
            <person name="Chen C."/>
        </authorList>
    </citation>
    <scope>NUCLEOTIDE SEQUENCE [LARGE SCALE GENOMIC DNA]</scope>
    <source>
        <strain evidence="6 7">F44-8</strain>
    </source>
</reference>
<comment type="subcellular location">
    <subcellularLocation>
        <location evidence="1">Membrane</location>
        <topology evidence="1">Multi-pass membrane protein</topology>
    </subcellularLocation>
</comment>
<feature type="transmembrane region" description="Helical" evidence="5">
    <location>
        <begin position="12"/>
        <end position="29"/>
    </location>
</feature>
<gene>
    <name evidence="6" type="ORF">Q763_09170</name>
</gene>
<dbReference type="STRING" id="1406840.Q763_09170"/>
<accession>A0A0A2LLV2</accession>
<feature type="transmembrane region" description="Helical" evidence="5">
    <location>
        <begin position="74"/>
        <end position="92"/>
    </location>
</feature>
<organism evidence="6 7">
    <name type="scientific">Flavobacterium beibuense F44-8</name>
    <dbReference type="NCBI Taxonomy" id="1406840"/>
    <lineage>
        <taxon>Bacteria</taxon>
        <taxon>Pseudomonadati</taxon>
        <taxon>Bacteroidota</taxon>
        <taxon>Flavobacteriia</taxon>
        <taxon>Flavobacteriales</taxon>
        <taxon>Flavobacteriaceae</taxon>
        <taxon>Flavobacterium</taxon>
    </lineage>
</organism>
<dbReference type="AlphaFoldDB" id="A0A0A2LLV2"/>
<feature type="transmembrane region" description="Helical" evidence="5">
    <location>
        <begin position="49"/>
        <end position="67"/>
    </location>
</feature>
<evidence type="ECO:0000256" key="4">
    <source>
        <dbReference type="ARBA" id="ARBA00023136"/>
    </source>
</evidence>
<proteinExistence type="predicted"/>